<sequence length="80" mass="9307">MNLQKMLVLIPIRHFFAQTFFFLAVCFLQQRHSGCSCGSQRHPYVTVLSQRELASSVIFDLGERETDYGNAVSTIRRRWP</sequence>
<comment type="caution">
    <text evidence="1">The sequence shown here is derived from an EMBL/GenBank/DDBJ whole genome shotgun (WGS) entry which is preliminary data.</text>
</comment>
<evidence type="ECO:0000313" key="2">
    <source>
        <dbReference type="Proteomes" id="UP000320176"/>
    </source>
</evidence>
<proteinExistence type="predicted"/>
<dbReference type="EMBL" id="SJPN01000004">
    <property type="protein sequence ID" value="TWU02325.1"/>
    <property type="molecule type" value="Genomic_DNA"/>
</dbReference>
<name>A0A5C6AQU4_9BACT</name>
<dbReference type="Proteomes" id="UP000320176">
    <property type="component" value="Unassembled WGS sequence"/>
</dbReference>
<dbReference type="AlphaFoldDB" id="A0A5C6AQU4"/>
<keyword evidence="2" id="KW-1185">Reference proteome</keyword>
<reference evidence="1 2" key="1">
    <citation type="submission" date="2019-02" db="EMBL/GenBank/DDBJ databases">
        <title>Deep-cultivation of Planctomycetes and their phenomic and genomic characterization uncovers novel biology.</title>
        <authorList>
            <person name="Wiegand S."/>
            <person name="Jogler M."/>
            <person name="Boedeker C."/>
            <person name="Pinto D."/>
            <person name="Vollmers J."/>
            <person name="Rivas-Marin E."/>
            <person name="Kohn T."/>
            <person name="Peeters S.H."/>
            <person name="Heuer A."/>
            <person name="Rast P."/>
            <person name="Oberbeckmann S."/>
            <person name="Bunk B."/>
            <person name="Jeske O."/>
            <person name="Meyerdierks A."/>
            <person name="Storesund J.E."/>
            <person name="Kallscheuer N."/>
            <person name="Luecker S."/>
            <person name="Lage O.M."/>
            <person name="Pohl T."/>
            <person name="Merkel B.J."/>
            <person name="Hornburger P."/>
            <person name="Mueller R.-W."/>
            <person name="Bruemmer F."/>
            <person name="Labrenz M."/>
            <person name="Spormann A.M."/>
            <person name="Op Den Camp H."/>
            <person name="Overmann J."/>
            <person name="Amann R."/>
            <person name="Jetten M.S.M."/>
            <person name="Mascher T."/>
            <person name="Medema M.H."/>
            <person name="Devos D.P."/>
            <person name="Kaster A.-K."/>
            <person name="Ovreas L."/>
            <person name="Rohde M."/>
            <person name="Galperin M.Y."/>
            <person name="Jogler C."/>
        </authorList>
    </citation>
    <scope>NUCLEOTIDE SEQUENCE [LARGE SCALE GENOMIC DNA]</scope>
    <source>
        <strain evidence="1 2">Pla52n</strain>
    </source>
</reference>
<accession>A0A5C6AQU4</accession>
<protein>
    <submittedName>
        <fullName evidence="1">Uncharacterized protein</fullName>
    </submittedName>
</protein>
<gene>
    <name evidence="1" type="ORF">Pla52n_33750</name>
</gene>
<evidence type="ECO:0000313" key="1">
    <source>
        <dbReference type="EMBL" id="TWU02325.1"/>
    </source>
</evidence>
<organism evidence="1 2">
    <name type="scientific">Stieleria varia</name>
    <dbReference type="NCBI Taxonomy" id="2528005"/>
    <lineage>
        <taxon>Bacteria</taxon>
        <taxon>Pseudomonadati</taxon>
        <taxon>Planctomycetota</taxon>
        <taxon>Planctomycetia</taxon>
        <taxon>Pirellulales</taxon>
        <taxon>Pirellulaceae</taxon>
        <taxon>Stieleria</taxon>
    </lineage>
</organism>